<keyword evidence="6" id="KW-1185">Reference proteome</keyword>
<dbReference type="GO" id="GO:0003677">
    <property type="term" value="F:DNA binding"/>
    <property type="evidence" value="ECO:0007669"/>
    <property type="project" value="UniProtKB-KW"/>
</dbReference>
<gene>
    <name evidence="5" type="ORF">DCC81_20000</name>
</gene>
<dbReference type="InterPro" id="IPR036390">
    <property type="entry name" value="WH_DNA-bd_sf"/>
</dbReference>
<keyword evidence="3" id="KW-0804">Transcription</keyword>
<dbReference type="OrthoDB" id="5419426at2"/>
<dbReference type="Gene3D" id="1.10.10.10">
    <property type="entry name" value="Winged helix-like DNA-binding domain superfamily/Winged helix DNA-binding domain"/>
    <property type="match status" value="1"/>
</dbReference>
<sequence length="147" mass="16388">MNGKQTTIQDIRAFNRFYTGLIGLLNDGLLDSDYSLAEVRVLYEIHTHGHISASQIMSLIYIDKGYLSRVLKQFEKDGLIAKKISKEDARVTMVSLTAKGSKLFAALNEASNQQINMLITPLAPEQQQALVHHMHAIMHLLKDGLPG</sequence>
<dbReference type="InterPro" id="IPR000835">
    <property type="entry name" value="HTH_MarR-typ"/>
</dbReference>
<feature type="domain" description="HTH marR-type" evidence="4">
    <location>
        <begin position="1"/>
        <end position="139"/>
    </location>
</feature>
<dbReference type="PANTHER" id="PTHR42756">
    <property type="entry name" value="TRANSCRIPTIONAL REGULATOR, MARR"/>
    <property type="match status" value="1"/>
</dbReference>
<dbReference type="PRINTS" id="PR00598">
    <property type="entry name" value="HTHMARR"/>
</dbReference>
<dbReference type="InterPro" id="IPR036388">
    <property type="entry name" value="WH-like_DNA-bd_sf"/>
</dbReference>
<dbReference type="Proteomes" id="UP000244450">
    <property type="component" value="Unassembled WGS sequence"/>
</dbReference>
<evidence type="ECO:0000256" key="3">
    <source>
        <dbReference type="ARBA" id="ARBA00023163"/>
    </source>
</evidence>
<accession>A0A2T7BC90</accession>
<reference evidence="5 6" key="1">
    <citation type="submission" date="2018-04" db="EMBL/GenBank/DDBJ databases">
        <title>Chitinophaga fuyangensis sp. nov., isolated from soil in a chemical factory.</title>
        <authorList>
            <person name="Chen K."/>
        </authorList>
    </citation>
    <scope>NUCLEOTIDE SEQUENCE [LARGE SCALE GENOMIC DNA]</scope>
    <source>
        <strain evidence="5 6">LY-1</strain>
    </source>
</reference>
<name>A0A2T7BC90_9BACT</name>
<evidence type="ECO:0000256" key="2">
    <source>
        <dbReference type="ARBA" id="ARBA00023125"/>
    </source>
</evidence>
<evidence type="ECO:0000259" key="4">
    <source>
        <dbReference type="PROSITE" id="PS50995"/>
    </source>
</evidence>
<dbReference type="PANTHER" id="PTHR42756:SF1">
    <property type="entry name" value="TRANSCRIPTIONAL REPRESSOR OF EMRAB OPERON"/>
    <property type="match status" value="1"/>
</dbReference>
<protein>
    <submittedName>
        <fullName evidence="5">MarR family transcriptional regulator</fullName>
    </submittedName>
</protein>
<dbReference type="RefSeq" id="WP_108688461.1">
    <property type="nucleotide sequence ID" value="NZ_QCYK01000003.1"/>
</dbReference>
<dbReference type="PROSITE" id="PS50995">
    <property type="entry name" value="HTH_MARR_2"/>
    <property type="match status" value="1"/>
</dbReference>
<organism evidence="5 6">
    <name type="scientific">Chitinophaga parva</name>
    <dbReference type="NCBI Taxonomy" id="2169414"/>
    <lineage>
        <taxon>Bacteria</taxon>
        <taxon>Pseudomonadati</taxon>
        <taxon>Bacteroidota</taxon>
        <taxon>Chitinophagia</taxon>
        <taxon>Chitinophagales</taxon>
        <taxon>Chitinophagaceae</taxon>
        <taxon>Chitinophaga</taxon>
    </lineage>
</organism>
<keyword evidence="1" id="KW-0805">Transcription regulation</keyword>
<evidence type="ECO:0000256" key="1">
    <source>
        <dbReference type="ARBA" id="ARBA00023015"/>
    </source>
</evidence>
<proteinExistence type="predicted"/>
<dbReference type="AlphaFoldDB" id="A0A2T7BC90"/>
<keyword evidence="2" id="KW-0238">DNA-binding</keyword>
<dbReference type="GO" id="GO:0003700">
    <property type="term" value="F:DNA-binding transcription factor activity"/>
    <property type="evidence" value="ECO:0007669"/>
    <property type="project" value="InterPro"/>
</dbReference>
<comment type="caution">
    <text evidence="5">The sequence shown here is derived from an EMBL/GenBank/DDBJ whole genome shotgun (WGS) entry which is preliminary data.</text>
</comment>
<dbReference type="SMART" id="SM00347">
    <property type="entry name" value="HTH_MARR"/>
    <property type="match status" value="1"/>
</dbReference>
<evidence type="ECO:0000313" key="6">
    <source>
        <dbReference type="Proteomes" id="UP000244450"/>
    </source>
</evidence>
<dbReference type="EMBL" id="QCYK01000003">
    <property type="protein sequence ID" value="PUZ22716.1"/>
    <property type="molecule type" value="Genomic_DNA"/>
</dbReference>
<dbReference type="SUPFAM" id="SSF46785">
    <property type="entry name" value="Winged helix' DNA-binding domain"/>
    <property type="match status" value="1"/>
</dbReference>
<dbReference type="Pfam" id="PF01047">
    <property type="entry name" value="MarR"/>
    <property type="match status" value="1"/>
</dbReference>
<evidence type="ECO:0000313" key="5">
    <source>
        <dbReference type="EMBL" id="PUZ22716.1"/>
    </source>
</evidence>